<comment type="subcellular location">
    <subcellularLocation>
        <location evidence="1">Cell membrane</location>
        <topology evidence="1">Multi-pass membrane protein</topology>
    </subcellularLocation>
</comment>
<evidence type="ECO:0000256" key="2">
    <source>
        <dbReference type="ARBA" id="ARBA00008488"/>
    </source>
</evidence>
<keyword evidence="7" id="KW-0479">Metal-binding</keyword>
<keyword evidence="10" id="KW-1185">Reference proteome</keyword>
<evidence type="ECO:0000256" key="6">
    <source>
        <dbReference type="ARBA" id="ARBA00023136"/>
    </source>
</evidence>
<dbReference type="PANTHER" id="PTHR20855:SF3">
    <property type="entry name" value="LD03007P"/>
    <property type="match status" value="1"/>
</dbReference>
<feature type="transmembrane region" description="Helical" evidence="8">
    <location>
        <begin position="189"/>
        <end position="210"/>
    </location>
</feature>
<feature type="binding site" evidence="7">
    <location>
        <position position="221"/>
    </location>
    <ligand>
        <name>Zn(2+)</name>
        <dbReference type="ChEBI" id="CHEBI:29105"/>
    </ligand>
</feature>
<keyword evidence="3" id="KW-1003">Cell membrane</keyword>
<evidence type="ECO:0000313" key="10">
    <source>
        <dbReference type="Proteomes" id="UP000248330"/>
    </source>
</evidence>
<dbReference type="NCBIfam" id="TIGR01065">
    <property type="entry name" value="hlyIII"/>
    <property type="match status" value="1"/>
</dbReference>
<comment type="caution">
    <text evidence="9">The sequence shown here is derived from an EMBL/GenBank/DDBJ whole genome shotgun (WGS) entry which is preliminary data.</text>
</comment>
<comment type="similarity">
    <text evidence="2">Belongs to the UPF0073 (Hly-III) family.</text>
</comment>
<evidence type="ECO:0000256" key="4">
    <source>
        <dbReference type="ARBA" id="ARBA00022692"/>
    </source>
</evidence>
<dbReference type="InterPro" id="IPR005744">
    <property type="entry name" value="Hy-lIII"/>
</dbReference>
<feature type="transmembrane region" description="Helical" evidence="8">
    <location>
        <begin position="112"/>
        <end position="130"/>
    </location>
</feature>
<dbReference type="Proteomes" id="UP000248330">
    <property type="component" value="Unassembled WGS sequence"/>
</dbReference>
<organism evidence="9 10">
    <name type="scientific">Sinimarinibacterium flocculans</name>
    <dbReference type="NCBI Taxonomy" id="985250"/>
    <lineage>
        <taxon>Bacteria</taxon>
        <taxon>Pseudomonadati</taxon>
        <taxon>Pseudomonadota</taxon>
        <taxon>Gammaproteobacteria</taxon>
        <taxon>Nevskiales</taxon>
        <taxon>Nevskiaceae</taxon>
        <taxon>Sinimarinibacterium</taxon>
    </lineage>
</organism>
<feature type="transmembrane region" description="Helical" evidence="8">
    <location>
        <begin position="163"/>
        <end position="183"/>
    </location>
</feature>
<name>A0A318E1Q5_9GAMM</name>
<feature type="binding site" evidence="7">
    <location>
        <position position="217"/>
    </location>
    <ligand>
        <name>Zn(2+)</name>
        <dbReference type="ChEBI" id="CHEBI:29105"/>
    </ligand>
</feature>
<keyword evidence="7" id="KW-0862">Zinc</keyword>
<dbReference type="PANTHER" id="PTHR20855">
    <property type="entry name" value="ADIPOR/PROGESTIN RECEPTOR-RELATED"/>
    <property type="match status" value="1"/>
</dbReference>
<gene>
    <name evidence="9" type="ORF">C8D93_11118</name>
</gene>
<dbReference type="GO" id="GO:0005886">
    <property type="term" value="C:plasma membrane"/>
    <property type="evidence" value="ECO:0007669"/>
    <property type="project" value="UniProtKB-SubCell"/>
</dbReference>
<feature type="transmembrane region" description="Helical" evidence="8">
    <location>
        <begin position="222"/>
        <end position="240"/>
    </location>
</feature>
<proteinExistence type="inferred from homology"/>
<protein>
    <submittedName>
        <fullName evidence="9">Channel protein (Hemolysin III family)</fullName>
    </submittedName>
</protein>
<sequence length="244" mass="26760">MAPRSRWRSWISEQSRQGLGHPHEVLGVHVPDKLYSLGEEIAHASTHGLGVVLSIVGLTVLVARASLYGDAWHITAVSIFGATLVLMYTASTLYHSIPLPRTKRVLRVIDHSLIYFLIAGTYTPFTLVTLHGPWGWSLFGVTWGLAIAGVGFKILATGKFEKLSLAIYLGMGWCAIAAVKPLLQKLETGGLILMLAGGLVYSGGVAFYVWEKLRYHHAIWHLFVLAGSILHFFAVLFYVVPGPQ</sequence>
<evidence type="ECO:0000256" key="3">
    <source>
        <dbReference type="ARBA" id="ARBA00022475"/>
    </source>
</evidence>
<evidence type="ECO:0000313" key="9">
    <source>
        <dbReference type="EMBL" id="PXV64846.1"/>
    </source>
</evidence>
<accession>A0A318E1Q5</accession>
<dbReference type="RefSeq" id="WP_110266400.1">
    <property type="nucleotide sequence ID" value="NZ_CAWNXA010000011.1"/>
</dbReference>
<keyword evidence="6 8" id="KW-0472">Membrane</keyword>
<dbReference type="OrthoDB" id="9813689at2"/>
<dbReference type="EMBL" id="QICN01000011">
    <property type="protein sequence ID" value="PXV64846.1"/>
    <property type="molecule type" value="Genomic_DNA"/>
</dbReference>
<feature type="transmembrane region" description="Helical" evidence="8">
    <location>
        <begin position="48"/>
        <end position="65"/>
    </location>
</feature>
<dbReference type="GO" id="GO:0046872">
    <property type="term" value="F:metal ion binding"/>
    <property type="evidence" value="ECO:0007669"/>
    <property type="project" value="UniProtKB-KW"/>
</dbReference>
<keyword evidence="4 8" id="KW-0812">Transmembrane</keyword>
<dbReference type="Pfam" id="PF03006">
    <property type="entry name" value="HlyIII"/>
    <property type="match status" value="1"/>
</dbReference>
<feature type="transmembrane region" description="Helical" evidence="8">
    <location>
        <begin position="136"/>
        <end position="156"/>
    </location>
</feature>
<evidence type="ECO:0000256" key="1">
    <source>
        <dbReference type="ARBA" id="ARBA00004651"/>
    </source>
</evidence>
<evidence type="ECO:0000256" key="7">
    <source>
        <dbReference type="PIRSR" id="PIRSR604254-1"/>
    </source>
</evidence>
<dbReference type="GO" id="GO:0140911">
    <property type="term" value="F:pore-forming activity"/>
    <property type="evidence" value="ECO:0007669"/>
    <property type="project" value="InterPro"/>
</dbReference>
<feature type="binding site" evidence="7">
    <location>
        <position position="95"/>
    </location>
    <ligand>
        <name>Zn(2+)</name>
        <dbReference type="ChEBI" id="CHEBI:29105"/>
    </ligand>
</feature>
<evidence type="ECO:0000256" key="5">
    <source>
        <dbReference type="ARBA" id="ARBA00022989"/>
    </source>
</evidence>
<reference evidence="9 10" key="1">
    <citation type="submission" date="2018-04" db="EMBL/GenBank/DDBJ databases">
        <title>Genomic Encyclopedia of Type Strains, Phase IV (KMG-IV): sequencing the most valuable type-strain genomes for metagenomic binning, comparative biology and taxonomic classification.</title>
        <authorList>
            <person name="Goeker M."/>
        </authorList>
    </citation>
    <scope>NUCLEOTIDE SEQUENCE [LARGE SCALE GENOMIC DNA]</scope>
    <source>
        <strain evidence="9 10">DSM 104150</strain>
    </source>
</reference>
<evidence type="ECO:0000256" key="8">
    <source>
        <dbReference type="SAM" id="Phobius"/>
    </source>
</evidence>
<feature type="transmembrane region" description="Helical" evidence="8">
    <location>
        <begin position="71"/>
        <end position="91"/>
    </location>
</feature>
<dbReference type="InterPro" id="IPR004254">
    <property type="entry name" value="AdipoR/HlyIII-related"/>
</dbReference>
<dbReference type="AlphaFoldDB" id="A0A318E1Q5"/>
<keyword evidence="5 8" id="KW-1133">Transmembrane helix</keyword>